<protein>
    <submittedName>
        <fullName evidence="2">Uncharacterized protein</fullName>
    </submittedName>
</protein>
<feature type="compositionally biased region" description="Basic residues" evidence="1">
    <location>
        <begin position="122"/>
        <end position="131"/>
    </location>
</feature>
<accession>A0A6A6A4U1</accession>
<sequence>MIRNVERFEEDEEDEVVLETVEVEEEIRPKETRARRAKKDDKRSVSQQDTGGEDELVEETEVVQPRRGLRPRNATGAKTNDDAGESNGSGSEVVGRCSRSGTAKQANAAAGKEAAKKEKPKNGGKKKKGKR</sequence>
<dbReference type="AlphaFoldDB" id="A0A6A6A4U1"/>
<feature type="compositionally biased region" description="Low complexity" evidence="1">
    <location>
        <begin position="85"/>
        <end position="95"/>
    </location>
</feature>
<keyword evidence="3" id="KW-1185">Reference proteome</keyword>
<evidence type="ECO:0000256" key="1">
    <source>
        <dbReference type="SAM" id="MobiDB-lite"/>
    </source>
</evidence>
<feature type="region of interest" description="Disordered" evidence="1">
    <location>
        <begin position="27"/>
        <end position="131"/>
    </location>
</feature>
<dbReference type="RefSeq" id="XP_033521301.1">
    <property type="nucleotide sequence ID" value="XM_033668646.1"/>
</dbReference>
<dbReference type="Proteomes" id="UP000799771">
    <property type="component" value="Unassembled WGS sequence"/>
</dbReference>
<gene>
    <name evidence="2" type="ORF">P153DRAFT_368929</name>
</gene>
<dbReference type="EMBL" id="ML977512">
    <property type="protein sequence ID" value="KAF2126909.1"/>
    <property type="molecule type" value="Genomic_DNA"/>
</dbReference>
<dbReference type="GeneID" id="54409078"/>
<proteinExistence type="predicted"/>
<organism evidence="2 3">
    <name type="scientific">Dothidotthia symphoricarpi CBS 119687</name>
    <dbReference type="NCBI Taxonomy" id="1392245"/>
    <lineage>
        <taxon>Eukaryota</taxon>
        <taxon>Fungi</taxon>
        <taxon>Dikarya</taxon>
        <taxon>Ascomycota</taxon>
        <taxon>Pezizomycotina</taxon>
        <taxon>Dothideomycetes</taxon>
        <taxon>Pleosporomycetidae</taxon>
        <taxon>Pleosporales</taxon>
        <taxon>Dothidotthiaceae</taxon>
        <taxon>Dothidotthia</taxon>
    </lineage>
</organism>
<evidence type="ECO:0000313" key="3">
    <source>
        <dbReference type="Proteomes" id="UP000799771"/>
    </source>
</evidence>
<reference evidence="2" key="1">
    <citation type="journal article" date="2020" name="Stud. Mycol.">
        <title>101 Dothideomycetes genomes: a test case for predicting lifestyles and emergence of pathogens.</title>
        <authorList>
            <person name="Haridas S."/>
            <person name="Albert R."/>
            <person name="Binder M."/>
            <person name="Bloem J."/>
            <person name="Labutti K."/>
            <person name="Salamov A."/>
            <person name="Andreopoulos B."/>
            <person name="Baker S."/>
            <person name="Barry K."/>
            <person name="Bills G."/>
            <person name="Bluhm B."/>
            <person name="Cannon C."/>
            <person name="Castanera R."/>
            <person name="Culley D."/>
            <person name="Daum C."/>
            <person name="Ezra D."/>
            <person name="Gonzalez J."/>
            <person name="Henrissat B."/>
            <person name="Kuo A."/>
            <person name="Liang C."/>
            <person name="Lipzen A."/>
            <person name="Lutzoni F."/>
            <person name="Magnuson J."/>
            <person name="Mondo S."/>
            <person name="Nolan M."/>
            <person name="Ohm R."/>
            <person name="Pangilinan J."/>
            <person name="Park H.-J."/>
            <person name="Ramirez L."/>
            <person name="Alfaro M."/>
            <person name="Sun H."/>
            <person name="Tritt A."/>
            <person name="Yoshinaga Y."/>
            <person name="Zwiers L.-H."/>
            <person name="Turgeon B."/>
            <person name="Goodwin S."/>
            <person name="Spatafora J."/>
            <person name="Crous P."/>
            <person name="Grigoriev I."/>
        </authorList>
    </citation>
    <scope>NUCLEOTIDE SEQUENCE</scope>
    <source>
        <strain evidence="2">CBS 119687</strain>
    </source>
</reference>
<feature type="compositionally biased region" description="Acidic residues" evidence="1">
    <location>
        <begin position="51"/>
        <end position="61"/>
    </location>
</feature>
<evidence type="ECO:0000313" key="2">
    <source>
        <dbReference type="EMBL" id="KAF2126909.1"/>
    </source>
</evidence>
<name>A0A6A6A4U1_9PLEO</name>
<feature type="compositionally biased region" description="Low complexity" evidence="1">
    <location>
        <begin position="103"/>
        <end position="112"/>
    </location>
</feature>
<feature type="compositionally biased region" description="Basic and acidic residues" evidence="1">
    <location>
        <begin position="27"/>
        <end position="44"/>
    </location>
</feature>